<feature type="signal peptide" evidence="2">
    <location>
        <begin position="1"/>
        <end position="20"/>
    </location>
</feature>
<evidence type="ECO:0000256" key="2">
    <source>
        <dbReference type="SAM" id="SignalP"/>
    </source>
</evidence>
<feature type="chain" id="PRO_5012792649" evidence="2">
    <location>
        <begin position="21"/>
        <end position="164"/>
    </location>
</feature>
<name>A0A1L8EIY0_HAEIR</name>
<feature type="region of interest" description="Disordered" evidence="1">
    <location>
        <begin position="106"/>
        <end position="150"/>
    </location>
</feature>
<organism evidence="3">
    <name type="scientific">Haematobia irritans</name>
    <name type="common">Horn fly</name>
    <name type="synonym">Conops irritans</name>
    <dbReference type="NCBI Taxonomy" id="7368"/>
    <lineage>
        <taxon>Eukaryota</taxon>
        <taxon>Metazoa</taxon>
        <taxon>Ecdysozoa</taxon>
        <taxon>Arthropoda</taxon>
        <taxon>Hexapoda</taxon>
        <taxon>Insecta</taxon>
        <taxon>Pterygota</taxon>
        <taxon>Neoptera</taxon>
        <taxon>Endopterygota</taxon>
        <taxon>Diptera</taxon>
        <taxon>Brachycera</taxon>
        <taxon>Muscomorpha</taxon>
        <taxon>Muscoidea</taxon>
        <taxon>Muscidae</taxon>
        <taxon>Haematobia</taxon>
    </lineage>
</organism>
<feature type="compositionally biased region" description="Low complexity" evidence="1">
    <location>
        <begin position="114"/>
        <end position="140"/>
    </location>
</feature>
<dbReference type="AlphaFoldDB" id="A0A1L8EIY0"/>
<evidence type="ECO:0000256" key="1">
    <source>
        <dbReference type="SAM" id="MobiDB-lite"/>
    </source>
</evidence>
<accession>A0A1L8EIY0</accession>
<keyword evidence="2" id="KW-0732">Signal</keyword>
<sequence>MAIKTLTVLLVVSYLSSSYAFNPFAIGRLNVEISDAKFQCDKMICPSSAERCVVTKQKDPKNPKVLVRTNTCISRTGVELRKKTWLEGTDASSKVNVRIEGHRYVGYTPYKPQNSGKNTNNNGNNAKENKNNNNNNWNNRNFEDEEQNEEFNKAVDELMKDFDM</sequence>
<proteinExistence type="predicted"/>
<reference evidence="3" key="1">
    <citation type="submission" date="2017-01" db="EMBL/GenBank/DDBJ databases">
        <title>An insight into the sialome and mialome of the horn fly, Haematobia irritans.</title>
        <authorList>
            <person name="Breijo M."/>
            <person name="Boiani M."/>
            <person name="Ures X."/>
            <person name="Rocha S."/>
            <person name="Sequeira M."/>
            <person name="Ribeiro J.M."/>
        </authorList>
    </citation>
    <scope>NUCLEOTIDE SEQUENCE</scope>
</reference>
<dbReference type="EMBL" id="GFDG01000220">
    <property type="protein sequence ID" value="JAV18579.1"/>
    <property type="molecule type" value="Transcribed_RNA"/>
</dbReference>
<protein>
    <submittedName>
        <fullName evidence="3">Putative secreted protein</fullName>
    </submittedName>
</protein>
<evidence type="ECO:0000313" key="3">
    <source>
        <dbReference type="EMBL" id="JAV18579.1"/>
    </source>
</evidence>